<dbReference type="SUPFAM" id="SSF56747">
    <property type="entry name" value="Prim-pol domain"/>
    <property type="match status" value="1"/>
</dbReference>
<dbReference type="SMART" id="SM00943">
    <property type="entry name" value="Prim-Pol"/>
    <property type="match status" value="1"/>
</dbReference>
<feature type="region of interest" description="Disordered" evidence="1">
    <location>
        <begin position="201"/>
        <end position="221"/>
    </location>
</feature>
<dbReference type="Gene3D" id="3.40.50.300">
    <property type="entry name" value="P-loop containing nucleotide triphosphate hydrolases"/>
    <property type="match status" value="1"/>
</dbReference>
<dbReference type="CDD" id="cd04859">
    <property type="entry name" value="Prim_Pol"/>
    <property type="match status" value="1"/>
</dbReference>
<comment type="caution">
    <text evidence="3">The sequence shown here is derived from an EMBL/GenBank/DDBJ whole genome shotgun (WGS) entry which is preliminary data.</text>
</comment>
<gene>
    <name evidence="3" type="ORF">NG900_09405</name>
</gene>
<feature type="domain" description="DNA primase/polymerase bifunctional N-terminal" evidence="2">
    <location>
        <begin position="28"/>
        <end position="192"/>
    </location>
</feature>
<evidence type="ECO:0000313" key="4">
    <source>
        <dbReference type="Proteomes" id="UP001162811"/>
    </source>
</evidence>
<dbReference type="SUPFAM" id="SSF52540">
    <property type="entry name" value="P-loop containing nucleoside triphosphate hydrolases"/>
    <property type="match status" value="1"/>
</dbReference>
<name>A0ABT1AJB5_9RALS</name>
<dbReference type="InterPro" id="IPR027417">
    <property type="entry name" value="P-loop_NTPase"/>
</dbReference>
<proteinExistence type="predicted"/>
<dbReference type="RefSeq" id="WP_252679563.1">
    <property type="nucleotide sequence ID" value="NZ_JAMXHT010000003.1"/>
</dbReference>
<dbReference type="Pfam" id="PF09250">
    <property type="entry name" value="Prim-Pol"/>
    <property type="match status" value="1"/>
</dbReference>
<reference evidence="3" key="2">
    <citation type="journal article" date="2023" name="Front. Microbiol.">
        <title>Ralstonia chuxiongensis sp. nov., Ralstonia mojiangensis sp. nov., and Ralstonia soli sp. nov., isolated from tobacco fields, are three novel species in the family Burkholderiaceae.</title>
        <authorList>
            <person name="Lu C.H."/>
            <person name="Zhang Y.Y."/>
            <person name="Jiang N."/>
            <person name="Chen W."/>
            <person name="Shao X."/>
            <person name="Zhao Z.M."/>
            <person name="Lu W.L."/>
            <person name="Hu X."/>
            <person name="Xi Y.X."/>
            <person name="Zou S.Y."/>
            <person name="Wei Q.J."/>
            <person name="Lin Z.L."/>
            <person name="Gong L."/>
            <person name="Gai X.T."/>
            <person name="Zhang L.Q."/>
            <person name="Li J.Y."/>
            <person name="Jin Y."/>
            <person name="Xia Z.Y."/>
        </authorList>
    </citation>
    <scope>NUCLEOTIDE SEQUENCE</scope>
    <source>
        <strain evidence="3">21MJYT02-11</strain>
    </source>
</reference>
<evidence type="ECO:0000259" key="2">
    <source>
        <dbReference type="SMART" id="SM00943"/>
    </source>
</evidence>
<keyword evidence="4" id="KW-1185">Reference proteome</keyword>
<dbReference type="EMBL" id="JAMXHT010000003">
    <property type="protein sequence ID" value="MCO5398411.1"/>
    <property type="molecule type" value="Genomic_DNA"/>
</dbReference>
<evidence type="ECO:0000256" key="1">
    <source>
        <dbReference type="SAM" id="MobiDB-lite"/>
    </source>
</evidence>
<dbReference type="Proteomes" id="UP001162811">
    <property type="component" value="Unassembled WGS sequence"/>
</dbReference>
<accession>A0ABT1AJB5</accession>
<sequence length="666" mass="72593">MPHQQNPAVAASQATKNRYDLTKPNEAAEFYVVCGHPVVPVQPRAKNPYAKDWQQHPLRTVEDVQKHWAAYPDDNIGLFMGDEYVALDFDTKDGKAGARTLAWLAAKYPPVRTTLTQRSQSGGWHKLFKLKPEQQQKLRKHTNVKLGPCPDYSGLDIIAGNSILLAAPSATPVGMYRWKDLDADIAEMPDDLFELLLGLEHGGREPANDPAPQSPSAKPPKVELPDHIVALLKHGHSTASGYKSPSEARAAAYRALRTVGYTVDHIVSVLEKSPLRDHADTTRPPLSGDALRKDVESVLALPYTGSTGNTGDSGMPTPRSTPGLFKDYATLCGIANGRRWIVKGLIPSDGTGIIYGESGSYKTFVALDLALHIAHGMPWCGRKTVSGPVLYIAGEGGTSLRYRIEAWHQRHDLAPDTAALRVCTNPLPLNDATCVARVKAEIQRLRTEIGDPVLIVVDTLSQNFDGDENSSSEIATFLRTLATEIRGICPGSSLILIHHSGHDKTRARGSSAIRANSDFMFRMEGFAHTAKLIGEKMKDADLPEPLVFDLRVVNLDEDEDGTPISSLAAAFSDGLSTCTPATGPRRYSKHYAMLLTVMRGFKEGALEVEIREAFYKACPQLTEEARRQGFNRALETAQQDRSIVRSPTGVLSLAAGSTKDADDIEA</sequence>
<dbReference type="Pfam" id="PF13481">
    <property type="entry name" value="AAA_25"/>
    <property type="match status" value="1"/>
</dbReference>
<protein>
    <submittedName>
        <fullName evidence="3">AAA family ATPase</fullName>
    </submittedName>
</protein>
<evidence type="ECO:0000313" key="3">
    <source>
        <dbReference type="EMBL" id="MCO5398411.1"/>
    </source>
</evidence>
<dbReference type="InterPro" id="IPR015330">
    <property type="entry name" value="DNA_primase/pol_bifunc_N"/>
</dbReference>
<reference evidence="3" key="1">
    <citation type="submission" date="2022-06" db="EMBL/GenBank/DDBJ databases">
        <authorList>
            <person name="Lu C.-H."/>
        </authorList>
    </citation>
    <scope>NUCLEOTIDE SEQUENCE</scope>
    <source>
        <strain evidence="3">21MJYT02-11</strain>
    </source>
</reference>
<organism evidence="3 4">
    <name type="scientific">Ralstonia soli</name>
    <dbReference type="NCBI Taxonomy" id="2953896"/>
    <lineage>
        <taxon>Bacteria</taxon>
        <taxon>Pseudomonadati</taxon>
        <taxon>Pseudomonadota</taxon>
        <taxon>Betaproteobacteria</taxon>
        <taxon>Burkholderiales</taxon>
        <taxon>Burkholderiaceae</taxon>
        <taxon>Ralstonia</taxon>
    </lineage>
</organism>